<feature type="domain" description="Pyrroline-5-carboxylate reductase catalytic N-terminal" evidence="9">
    <location>
        <begin position="15"/>
        <end position="113"/>
    </location>
</feature>
<dbReference type="InterPro" id="IPR036291">
    <property type="entry name" value="NAD(P)-bd_dom_sf"/>
</dbReference>
<evidence type="ECO:0000256" key="5">
    <source>
        <dbReference type="HAMAP-Rule" id="MF_01925"/>
    </source>
</evidence>
<gene>
    <name evidence="5 12" type="primary">proC</name>
    <name evidence="11" type="ORF">CLV49_1989</name>
    <name evidence="12" type="ORF">ELQ93_09265</name>
</gene>
<sequence>MTDPHLAGTAPARALAVIGAGSLARTLLAGWQRAGVPFPSVLTVSRTASRAAEIAWPGVTALSLEDDASAATRAVRGAGLVVVAVKPWMLHEVAPRIAGALEPGAIVVSVMAGVRLDTLRTALGGTNPVVRVLPNTPSQVNAGIAGLAAGAAAPADVAVVRDLFAALGDVIEVDEDGLDALTMLSGSGPALMFLLAEKLATAAEHQGFAPDQAARIARGVLAGAGALIAETGDDPAELRRRITSVQGVTHHAVSVLEERDLGGSVIAAADAGLARARELATAPAPAGSTARPTSPTTGETT</sequence>
<dbReference type="PIRSF" id="PIRSF000193">
    <property type="entry name" value="Pyrrol-5-carb_rd"/>
    <property type="match status" value="1"/>
</dbReference>
<dbReference type="OrthoDB" id="9805754at2"/>
<dbReference type="EMBL" id="PYAU01000001">
    <property type="protein sequence ID" value="PSL38368.1"/>
    <property type="molecule type" value="Genomic_DNA"/>
</dbReference>
<dbReference type="Gene3D" id="3.40.50.720">
    <property type="entry name" value="NAD(P)-binding Rossmann-like Domain"/>
    <property type="match status" value="1"/>
</dbReference>
<evidence type="ECO:0000313" key="11">
    <source>
        <dbReference type="EMBL" id="PSL38368.1"/>
    </source>
</evidence>
<dbReference type="NCBIfam" id="TIGR00112">
    <property type="entry name" value="proC"/>
    <property type="match status" value="1"/>
</dbReference>
<dbReference type="AlphaFoldDB" id="A0A2P8GWM7"/>
<feature type="binding site" evidence="7">
    <location>
        <begin position="18"/>
        <end position="23"/>
    </location>
    <ligand>
        <name>NADP(+)</name>
        <dbReference type="ChEBI" id="CHEBI:58349"/>
    </ligand>
</feature>
<evidence type="ECO:0000256" key="1">
    <source>
        <dbReference type="ARBA" id="ARBA00005525"/>
    </source>
</evidence>
<dbReference type="Pfam" id="PF03807">
    <property type="entry name" value="F420_oxidored"/>
    <property type="match status" value="1"/>
</dbReference>
<dbReference type="InterPro" id="IPR000304">
    <property type="entry name" value="Pyrroline-COOH_reductase"/>
</dbReference>
<dbReference type="GO" id="GO:0005737">
    <property type="term" value="C:cytoplasm"/>
    <property type="evidence" value="ECO:0007669"/>
    <property type="project" value="UniProtKB-SubCell"/>
</dbReference>
<name>A0A2P8GWM7_9MICO</name>
<dbReference type="EC" id="1.5.1.2" evidence="5 6"/>
<keyword evidence="5" id="KW-0963">Cytoplasm</keyword>
<reference evidence="11 13" key="1">
    <citation type="submission" date="2018-03" db="EMBL/GenBank/DDBJ databases">
        <title>Genomic Encyclopedia of Archaeal and Bacterial Type Strains, Phase II (KMG-II): from individual species to whole genera.</title>
        <authorList>
            <person name="Goeker M."/>
        </authorList>
    </citation>
    <scope>NUCLEOTIDE SEQUENCE [LARGE SCALE GENOMIC DNA]</scope>
    <source>
        <strain evidence="11 13">DSM 21548</strain>
    </source>
</reference>
<dbReference type="GO" id="GO:0004735">
    <property type="term" value="F:pyrroline-5-carboxylate reductase activity"/>
    <property type="evidence" value="ECO:0007669"/>
    <property type="project" value="UniProtKB-UniRule"/>
</dbReference>
<evidence type="ECO:0000313" key="13">
    <source>
        <dbReference type="Proteomes" id="UP000241203"/>
    </source>
</evidence>
<evidence type="ECO:0000256" key="4">
    <source>
        <dbReference type="ARBA" id="ARBA00058118"/>
    </source>
</evidence>
<protein>
    <recommendedName>
        <fullName evidence="5 6">Pyrroline-5-carboxylate reductase</fullName>
        <shortName evidence="5">P5C reductase</shortName>
        <shortName evidence="5">P5CR</shortName>
        <ecNumber evidence="5 6">1.5.1.2</ecNumber>
    </recommendedName>
    <alternativeName>
        <fullName evidence="5">PCA reductase</fullName>
    </alternativeName>
</protein>
<dbReference type="RefSeq" id="WP_106563397.1">
    <property type="nucleotide sequence ID" value="NZ_PYAU01000001.1"/>
</dbReference>
<dbReference type="InterPro" id="IPR008927">
    <property type="entry name" value="6-PGluconate_DH-like_C_sf"/>
</dbReference>
<comment type="pathway">
    <text evidence="5">Amino-acid biosynthesis; L-proline biosynthesis; L-proline from L-glutamate 5-semialdehyde: step 1/1.</text>
</comment>
<dbReference type="Gene3D" id="1.10.3730.10">
    <property type="entry name" value="ProC C-terminal domain-like"/>
    <property type="match status" value="1"/>
</dbReference>
<evidence type="ECO:0000256" key="7">
    <source>
        <dbReference type="PIRSR" id="PIRSR000193-1"/>
    </source>
</evidence>
<evidence type="ECO:0000256" key="3">
    <source>
        <dbReference type="ARBA" id="ARBA00023002"/>
    </source>
</evidence>
<comment type="similarity">
    <text evidence="1 5">Belongs to the pyrroline-5-carboxylate reductase family.</text>
</comment>
<feature type="region of interest" description="Disordered" evidence="8">
    <location>
        <begin position="279"/>
        <end position="301"/>
    </location>
</feature>
<feature type="binding site" evidence="7">
    <location>
        <position position="45"/>
    </location>
    <ligand>
        <name>NADP(+)</name>
        <dbReference type="ChEBI" id="CHEBI:58349"/>
    </ligand>
</feature>
<dbReference type="UniPathway" id="UPA00098">
    <property type="reaction ID" value="UER00361"/>
</dbReference>
<dbReference type="FunFam" id="1.10.3730.10:FF:000001">
    <property type="entry name" value="Pyrroline-5-carboxylate reductase"/>
    <property type="match status" value="1"/>
</dbReference>
<evidence type="ECO:0000256" key="2">
    <source>
        <dbReference type="ARBA" id="ARBA00022857"/>
    </source>
</evidence>
<evidence type="ECO:0000256" key="6">
    <source>
        <dbReference type="NCBIfam" id="TIGR00112"/>
    </source>
</evidence>
<feature type="domain" description="Pyrroline-5-carboxylate reductase dimerisation" evidence="10">
    <location>
        <begin position="175"/>
        <end position="279"/>
    </location>
</feature>
<dbReference type="Pfam" id="PF14748">
    <property type="entry name" value="P5CR_dimer"/>
    <property type="match status" value="1"/>
</dbReference>
<feature type="compositionally biased region" description="Polar residues" evidence="8">
    <location>
        <begin position="290"/>
        <end position="301"/>
    </location>
</feature>
<comment type="subcellular location">
    <subcellularLocation>
        <location evidence="5">Cytoplasm</location>
    </subcellularLocation>
</comment>
<dbReference type="InterPro" id="IPR028939">
    <property type="entry name" value="P5C_Rdtase_cat_N"/>
</dbReference>
<organism evidence="11 13">
    <name type="scientific">Labedella gwakjiensis</name>
    <dbReference type="NCBI Taxonomy" id="390269"/>
    <lineage>
        <taxon>Bacteria</taxon>
        <taxon>Bacillati</taxon>
        <taxon>Actinomycetota</taxon>
        <taxon>Actinomycetes</taxon>
        <taxon>Micrococcales</taxon>
        <taxon>Microbacteriaceae</taxon>
        <taxon>Labedella</taxon>
    </lineage>
</organism>
<dbReference type="Proteomes" id="UP000268291">
    <property type="component" value="Unassembled WGS sequence"/>
</dbReference>
<keyword evidence="2 5" id="KW-0521">NADP</keyword>
<dbReference type="EMBL" id="RZGY01000001">
    <property type="protein sequence ID" value="RUQ87102.1"/>
    <property type="molecule type" value="Genomic_DNA"/>
</dbReference>
<keyword evidence="3 5" id="KW-0560">Oxidoreductase</keyword>
<comment type="caution">
    <text evidence="11">The sequence shown here is derived from an EMBL/GenBank/DDBJ whole genome shotgun (WGS) entry which is preliminary data.</text>
</comment>
<comment type="catalytic activity">
    <reaction evidence="5">
        <text>L-proline + NADP(+) = (S)-1-pyrroline-5-carboxylate + NADPH + 2 H(+)</text>
        <dbReference type="Rhea" id="RHEA:14109"/>
        <dbReference type="ChEBI" id="CHEBI:15378"/>
        <dbReference type="ChEBI" id="CHEBI:17388"/>
        <dbReference type="ChEBI" id="CHEBI:57783"/>
        <dbReference type="ChEBI" id="CHEBI:58349"/>
        <dbReference type="ChEBI" id="CHEBI:60039"/>
        <dbReference type="EC" id="1.5.1.2"/>
    </reaction>
</comment>
<dbReference type="GO" id="GO:0055129">
    <property type="term" value="P:L-proline biosynthetic process"/>
    <property type="evidence" value="ECO:0007669"/>
    <property type="project" value="UniProtKB-UniRule"/>
</dbReference>
<evidence type="ECO:0000313" key="12">
    <source>
        <dbReference type="EMBL" id="RUQ87102.1"/>
    </source>
</evidence>
<evidence type="ECO:0000256" key="8">
    <source>
        <dbReference type="SAM" id="MobiDB-lite"/>
    </source>
</evidence>
<accession>A0A2P8GWM7</accession>
<dbReference type="InterPro" id="IPR029036">
    <property type="entry name" value="P5CR_dimer"/>
</dbReference>
<dbReference type="SUPFAM" id="SSF51735">
    <property type="entry name" value="NAD(P)-binding Rossmann-fold domains"/>
    <property type="match status" value="1"/>
</dbReference>
<dbReference type="Proteomes" id="UP000241203">
    <property type="component" value="Unassembled WGS sequence"/>
</dbReference>
<keyword evidence="14" id="KW-1185">Reference proteome</keyword>
<reference evidence="12 14" key="2">
    <citation type="submission" date="2018-12" db="EMBL/GenBank/DDBJ databases">
        <authorList>
            <person name="hu s."/>
            <person name="Xu Y."/>
            <person name="Xu B."/>
            <person name="Li F."/>
        </authorList>
    </citation>
    <scope>NUCLEOTIDE SEQUENCE [LARGE SCALE GENOMIC DNA]</scope>
    <source>
        <strain evidence="12 14">KSW2-17</strain>
    </source>
</reference>
<keyword evidence="5" id="KW-0641">Proline biosynthesis</keyword>
<evidence type="ECO:0000259" key="10">
    <source>
        <dbReference type="Pfam" id="PF14748"/>
    </source>
</evidence>
<dbReference type="PANTHER" id="PTHR11645:SF0">
    <property type="entry name" value="PYRROLINE-5-CARBOXYLATE REDUCTASE 3"/>
    <property type="match status" value="1"/>
</dbReference>
<keyword evidence="5" id="KW-0028">Amino-acid biosynthesis</keyword>
<dbReference type="HAMAP" id="MF_01925">
    <property type="entry name" value="P5C_reductase"/>
    <property type="match status" value="1"/>
</dbReference>
<comment type="function">
    <text evidence="4 5">Catalyzes the reduction of 1-pyrroline-5-carboxylate (PCA) to L-proline.</text>
</comment>
<dbReference type="PANTHER" id="PTHR11645">
    <property type="entry name" value="PYRROLINE-5-CARBOXYLATE REDUCTASE"/>
    <property type="match status" value="1"/>
</dbReference>
<feature type="binding site" evidence="7">
    <location>
        <begin position="84"/>
        <end position="87"/>
    </location>
    <ligand>
        <name>NADP(+)</name>
        <dbReference type="ChEBI" id="CHEBI:58349"/>
    </ligand>
</feature>
<evidence type="ECO:0000313" key="14">
    <source>
        <dbReference type="Proteomes" id="UP000268291"/>
    </source>
</evidence>
<evidence type="ECO:0000259" key="9">
    <source>
        <dbReference type="Pfam" id="PF03807"/>
    </source>
</evidence>
<dbReference type="SUPFAM" id="SSF48179">
    <property type="entry name" value="6-phosphogluconate dehydrogenase C-terminal domain-like"/>
    <property type="match status" value="1"/>
</dbReference>
<proteinExistence type="inferred from homology"/>
<comment type="catalytic activity">
    <reaction evidence="5">
        <text>L-proline + NAD(+) = (S)-1-pyrroline-5-carboxylate + NADH + 2 H(+)</text>
        <dbReference type="Rhea" id="RHEA:14105"/>
        <dbReference type="ChEBI" id="CHEBI:15378"/>
        <dbReference type="ChEBI" id="CHEBI:17388"/>
        <dbReference type="ChEBI" id="CHEBI:57540"/>
        <dbReference type="ChEBI" id="CHEBI:57945"/>
        <dbReference type="ChEBI" id="CHEBI:60039"/>
        <dbReference type="EC" id="1.5.1.2"/>
    </reaction>
</comment>